<feature type="compositionally biased region" description="Acidic residues" evidence="5">
    <location>
        <begin position="396"/>
        <end position="437"/>
    </location>
</feature>
<feature type="region of interest" description="Disordered" evidence="5">
    <location>
        <begin position="375"/>
        <end position="453"/>
    </location>
</feature>
<dbReference type="Pfam" id="PF03162">
    <property type="entry name" value="Y_phosphatase2"/>
    <property type="match status" value="1"/>
</dbReference>
<dbReference type="RefSeq" id="XP_021870756.1">
    <property type="nucleotide sequence ID" value="XM_022015931.1"/>
</dbReference>
<dbReference type="GeneID" id="33557740"/>
<dbReference type="GO" id="GO:0004725">
    <property type="term" value="F:protein tyrosine phosphatase activity"/>
    <property type="evidence" value="ECO:0007669"/>
    <property type="project" value="UniProtKB-EC"/>
</dbReference>
<dbReference type="OrthoDB" id="6375174at2759"/>
<feature type="compositionally biased region" description="Basic and acidic residues" evidence="5">
    <location>
        <begin position="231"/>
        <end position="244"/>
    </location>
</feature>
<name>A0A1Y1UGN5_9TREE</name>
<comment type="caution">
    <text evidence="6">The sequence shown here is derived from an EMBL/GenBank/DDBJ whole genome shotgun (WGS) entry which is preliminary data.</text>
</comment>
<evidence type="ECO:0000313" key="7">
    <source>
        <dbReference type="Proteomes" id="UP000193218"/>
    </source>
</evidence>
<protein>
    <recommendedName>
        <fullName evidence="4">Putative tyrosine-protein phosphatase OCA1</fullName>
        <ecNumber evidence="1">3.1.3.48</ecNumber>
    </recommendedName>
</protein>
<dbReference type="PANTHER" id="PTHR31126">
    <property type="entry name" value="TYROSINE-PROTEIN PHOSPHATASE"/>
    <property type="match status" value="1"/>
</dbReference>
<sequence>MSKLTPPYYFSIVASCLTFPPPPIQSSSNQAPDPFTEVLYRGSIPLERNLSFVQQKRIKTLVYLSADEVTSALPLGSWAKNNGVETKWIKADVMGEEKLGIGKTEVGEVLKLILDRSMYPLYIADVDGISHTTLIVACLRKLQGWHMDSIIDEMCRYEPDHEDFSLVPFITSYLSSSDSTFTLPALPYPSWLWPSPTTTPVGTNSGMGIGAGTAAPPSASQAPSIPQTASQRRERDRTKSEPAHPKSYLPFPHPLQARRHPTMRLNYPAIPQGSGLSPLLPALNNTTLSRTSTRAEDSRTSPNMLGSSPHGISGAAVIELPDAIMGSPTSQARQNRAVNFSRTATLEPVMSIQSVMESPHSTVFSRFNTISSSYAAGSTDGEVDNEDNGSTTPEEVLMDGEYDDQEGQEGIIEEDDYEDEEEDDYDEDEDEQEEDEFQPQSQYISALDLAGFT</sequence>
<dbReference type="InParanoid" id="A0A1Y1UGN5"/>
<dbReference type="AlphaFoldDB" id="A0A1Y1UGN5"/>
<dbReference type="Gene3D" id="3.90.190.10">
    <property type="entry name" value="Protein tyrosine phosphatase superfamily"/>
    <property type="match status" value="1"/>
</dbReference>
<dbReference type="EC" id="3.1.3.48" evidence="1"/>
<dbReference type="SUPFAM" id="SSF52799">
    <property type="entry name" value="(Phosphotyrosine protein) phosphatases II"/>
    <property type="match status" value="1"/>
</dbReference>
<dbReference type="PANTHER" id="PTHR31126:SF8">
    <property type="entry name" value="TYROSINE-PROTEIN PHOSPHATASE OCA1-RELATED"/>
    <property type="match status" value="1"/>
</dbReference>
<dbReference type="PROSITE" id="PS51257">
    <property type="entry name" value="PROKAR_LIPOPROTEIN"/>
    <property type="match status" value="1"/>
</dbReference>
<evidence type="ECO:0000256" key="4">
    <source>
        <dbReference type="ARBA" id="ARBA00039934"/>
    </source>
</evidence>
<evidence type="ECO:0000256" key="5">
    <source>
        <dbReference type="SAM" id="MobiDB-lite"/>
    </source>
</evidence>
<evidence type="ECO:0000313" key="6">
    <source>
        <dbReference type="EMBL" id="ORX36687.1"/>
    </source>
</evidence>
<feature type="region of interest" description="Disordered" evidence="5">
    <location>
        <begin position="290"/>
        <end position="309"/>
    </location>
</feature>
<dbReference type="Proteomes" id="UP000193218">
    <property type="component" value="Unassembled WGS sequence"/>
</dbReference>
<reference evidence="6 7" key="1">
    <citation type="submission" date="2017-03" db="EMBL/GenBank/DDBJ databases">
        <title>Widespread Adenine N6-methylation of Active Genes in Fungi.</title>
        <authorList>
            <consortium name="DOE Joint Genome Institute"/>
            <person name="Mondo S.J."/>
            <person name="Dannebaum R.O."/>
            <person name="Kuo R.C."/>
            <person name="Louie K.B."/>
            <person name="Bewick A.J."/>
            <person name="Labutti K."/>
            <person name="Haridas S."/>
            <person name="Kuo A."/>
            <person name="Salamov A."/>
            <person name="Ahrendt S.R."/>
            <person name="Lau R."/>
            <person name="Bowen B.P."/>
            <person name="Lipzen A."/>
            <person name="Sullivan W."/>
            <person name="Andreopoulos W.B."/>
            <person name="Clum A."/>
            <person name="Lindquist E."/>
            <person name="Daum C."/>
            <person name="Northen T.R."/>
            <person name="Ramamoorthy G."/>
            <person name="Schmitz R.J."/>
            <person name="Gryganskyi A."/>
            <person name="Culley D."/>
            <person name="Magnuson J."/>
            <person name="James T.Y."/>
            <person name="O'Malley M.A."/>
            <person name="Stajich J.E."/>
            <person name="Spatafora J.W."/>
            <person name="Visel A."/>
            <person name="Grigoriev I.V."/>
        </authorList>
    </citation>
    <scope>NUCLEOTIDE SEQUENCE [LARGE SCALE GENOMIC DNA]</scope>
    <source>
        <strain evidence="6 7">NRRL Y-17943</strain>
    </source>
</reference>
<feature type="region of interest" description="Disordered" evidence="5">
    <location>
        <begin position="202"/>
        <end position="255"/>
    </location>
</feature>
<dbReference type="InterPro" id="IPR004861">
    <property type="entry name" value="Siw14-like"/>
</dbReference>
<evidence type="ECO:0000256" key="3">
    <source>
        <dbReference type="ARBA" id="ARBA00022912"/>
    </source>
</evidence>
<dbReference type="STRING" id="4999.A0A1Y1UGN5"/>
<dbReference type="EMBL" id="NBSH01000007">
    <property type="protein sequence ID" value="ORX36687.1"/>
    <property type="molecule type" value="Genomic_DNA"/>
</dbReference>
<gene>
    <name evidence="6" type="ORF">BD324DRAFT_626820</name>
</gene>
<keyword evidence="7" id="KW-1185">Reference proteome</keyword>
<feature type="compositionally biased region" description="Low complexity" evidence="5">
    <location>
        <begin position="212"/>
        <end position="230"/>
    </location>
</feature>
<organism evidence="6 7">
    <name type="scientific">Kockovaella imperatae</name>
    <dbReference type="NCBI Taxonomy" id="4999"/>
    <lineage>
        <taxon>Eukaryota</taxon>
        <taxon>Fungi</taxon>
        <taxon>Dikarya</taxon>
        <taxon>Basidiomycota</taxon>
        <taxon>Agaricomycotina</taxon>
        <taxon>Tremellomycetes</taxon>
        <taxon>Tremellales</taxon>
        <taxon>Cuniculitremaceae</taxon>
        <taxon>Kockovaella</taxon>
    </lineage>
</organism>
<dbReference type="InterPro" id="IPR029021">
    <property type="entry name" value="Prot-tyrosine_phosphatase-like"/>
</dbReference>
<accession>A0A1Y1UGN5</accession>
<keyword evidence="3" id="KW-0904">Protein phosphatase</keyword>
<proteinExistence type="predicted"/>
<evidence type="ECO:0000256" key="2">
    <source>
        <dbReference type="ARBA" id="ARBA00022801"/>
    </source>
</evidence>
<keyword evidence="2" id="KW-0378">Hydrolase</keyword>
<evidence type="ECO:0000256" key="1">
    <source>
        <dbReference type="ARBA" id="ARBA00013064"/>
    </source>
</evidence>